<dbReference type="SMART" id="SM00421">
    <property type="entry name" value="HTH_LUXR"/>
    <property type="match status" value="1"/>
</dbReference>
<dbReference type="InterPro" id="IPR016032">
    <property type="entry name" value="Sig_transdc_resp-reg_C-effctor"/>
</dbReference>
<dbReference type="Gene3D" id="1.10.10.10">
    <property type="entry name" value="Winged helix-like DNA-binding domain superfamily/Winged helix DNA-binding domain"/>
    <property type="match status" value="1"/>
</dbReference>
<reference evidence="3 4" key="1">
    <citation type="submission" date="2017-08" db="EMBL/GenBank/DDBJ databases">
        <title>Comparative genomics of bacteria isolated from necrotic lesions of AOD affected trees.</title>
        <authorList>
            <person name="Doonan J."/>
            <person name="Denman S."/>
            <person name="Mcdonald J.E."/>
        </authorList>
    </citation>
    <scope>NUCLEOTIDE SEQUENCE [LARGE SCALE GENOMIC DNA]</scope>
    <source>
        <strain evidence="3 4">CIP 105588</strain>
    </source>
</reference>
<dbReference type="Proteomes" id="UP000284853">
    <property type="component" value="Unassembled WGS sequence"/>
</dbReference>
<dbReference type="Pfam" id="PF00196">
    <property type="entry name" value="GerE"/>
    <property type="match status" value="1"/>
</dbReference>
<evidence type="ECO:0000259" key="2">
    <source>
        <dbReference type="SMART" id="SM00421"/>
    </source>
</evidence>
<feature type="domain" description="HTH luxR-type" evidence="2">
    <location>
        <begin position="138"/>
        <end position="195"/>
    </location>
</feature>
<evidence type="ECO:0000313" key="3">
    <source>
        <dbReference type="EMBL" id="RKF66234.1"/>
    </source>
</evidence>
<gene>
    <name evidence="3" type="ORF">CKQ54_22795</name>
</gene>
<organism evidence="3 4">
    <name type="scientific">Rahnella variigena</name>
    <dbReference type="NCBI Taxonomy" id="574964"/>
    <lineage>
        <taxon>Bacteria</taxon>
        <taxon>Pseudomonadati</taxon>
        <taxon>Pseudomonadota</taxon>
        <taxon>Gammaproteobacteria</taxon>
        <taxon>Enterobacterales</taxon>
        <taxon>Yersiniaceae</taxon>
        <taxon>Rahnella</taxon>
    </lineage>
</organism>
<dbReference type="EMBL" id="NSDJ01000002">
    <property type="protein sequence ID" value="RKF66234.1"/>
    <property type="molecule type" value="Genomic_DNA"/>
</dbReference>
<keyword evidence="1" id="KW-0238">DNA-binding</keyword>
<dbReference type="GeneID" id="302711635"/>
<evidence type="ECO:0000256" key="1">
    <source>
        <dbReference type="ARBA" id="ARBA00023125"/>
    </source>
</evidence>
<dbReference type="InterPro" id="IPR036388">
    <property type="entry name" value="WH-like_DNA-bd_sf"/>
</dbReference>
<dbReference type="SUPFAM" id="SSF46894">
    <property type="entry name" value="C-terminal effector domain of the bipartite response regulators"/>
    <property type="match status" value="1"/>
</dbReference>
<sequence>MPEMAFMCLICYRKIFVYRPCLTYGSLCFISEDNYTLPYLMALISREIDIKAGSSCCVLLSTHHTLIETSAFLLKYLKDVRNYDIIIFIAPMSIKPILENIGELPIFFINVKSPADMISKEVSIYSSLNIRRYYKWQPLLLTLCEERTMALLLKGYTPTRITKILNLNEKTISLQKRRVMKKYNVSSLAELFIKHRLMQEMHSVLRNV</sequence>
<proteinExistence type="predicted"/>
<dbReference type="RefSeq" id="WP_120162281.1">
    <property type="nucleotide sequence ID" value="NZ_NSDJ01000002.1"/>
</dbReference>
<keyword evidence="4" id="KW-1185">Reference proteome</keyword>
<comment type="caution">
    <text evidence="3">The sequence shown here is derived from an EMBL/GenBank/DDBJ whole genome shotgun (WGS) entry which is preliminary data.</text>
</comment>
<protein>
    <recommendedName>
        <fullName evidence="2">HTH luxR-type domain-containing protein</fullName>
    </recommendedName>
</protein>
<accession>A0ABX9PPD7</accession>
<evidence type="ECO:0000313" key="4">
    <source>
        <dbReference type="Proteomes" id="UP000284853"/>
    </source>
</evidence>
<name>A0ABX9PPD7_9GAMM</name>
<dbReference type="InterPro" id="IPR000792">
    <property type="entry name" value="Tscrpt_reg_LuxR_C"/>
</dbReference>